<evidence type="ECO:0000256" key="4">
    <source>
        <dbReference type="ARBA" id="ARBA00022679"/>
    </source>
</evidence>
<comment type="subcellular location">
    <subcellularLocation>
        <location evidence="1">Cell membrane</location>
        <topology evidence="1">Multi-pass membrane protein</topology>
    </subcellularLocation>
</comment>
<evidence type="ECO:0000259" key="9">
    <source>
        <dbReference type="Pfam" id="PF13231"/>
    </source>
</evidence>
<evidence type="ECO:0000256" key="2">
    <source>
        <dbReference type="ARBA" id="ARBA00022475"/>
    </source>
</evidence>
<evidence type="ECO:0000256" key="7">
    <source>
        <dbReference type="ARBA" id="ARBA00023136"/>
    </source>
</evidence>
<comment type="caution">
    <text evidence="10">The sequence shown here is derived from an EMBL/GenBank/DDBJ whole genome shotgun (WGS) entry which is preliminary data.</text>
</comment>
<feature type="transmembrane region" description="Helical" evidence="8">
    <location>
        <begin position="403"/>
        <end position="423"/>
    </location>
</feature>
<reference evidence="10 11" key="1">
    <citation type="submission" date="2019-02" db="EMBL/GenBank/DDBJ databases">
        <title>Deep-cultivation of Planctomycetes and their phenomic and genomic characterization uncovers novel biology.</title>
        <authorList>
            <person name="Wiegand S."/>
            <person name="Jogler M."/>
            <person name="Boedeker C."/>
            <person name="Pinto D."/>
            <person name="Vollmers J."/>
            <person name="Rivas-Marin E."/>
            <person name="Kohn T."/>
            <person name="Peeters S.H."/>
            <person name="Heuer A."/>
            <person name="Rast P."/>
            <person name="Oberbeckmann S."/>
            <person name="Bunk B."/>
            <person name="Jeske O."/>
            <person name="Meyerdierks A."/>
            <person name="Storesund J.E."/>
            <person name="Kallscheuer N."/>
            <person name="Luecker S."/>
            <person name="Lage O.M."/>
            <person name="Pohl T."/>
            <person name="Merkel B.J."/>
            <person name="Hornburger P."/>
            <person name="Mueller R.-W."/>
            <person name="Bruemmer F."/>
            <person name="Labrenz M."/>
            <person name="Spormann A.M."/>
            <person name="Op Den Camp H."/>
            <person name="Overmann J."/>
            <person name="Amann R."/>
            <person name="Jetten M.S.M."/>
            <person name="Mascher T."/>
            <person name="Medema M.H."/>
            <person name="Devos D.P."/>
            <person name="Kaster A.-K."/>
            <person name="Ovreas L."/>
            <person name="Rohde M."/>
            <person name="Galperin M.Y."/>
            <person name="Jogler C."/>
        </authorList>
    </citation>
    <scope>NUCLEOTIDE SEQUENCE [LARGE SCALE GENOMIC DNA]</scope>
    <source>
        <strain evidence="10 11">Pla22</strain>
    </source>
</reference>
<evidence type="ECO:0000313" key="11">
    <source>
        <dbReference type="Proteomes" id="UP000316598"/>
    </source>
</evidence>
<evidence type="ECO:0000256" key="5">
    <source>
        <dbReference type="ARBA" id="ARBA00022692"/>
    </source>
</evidence>
<dbReference type="AlphaFoldDB" id="A0A5C5WRV1"/>
<accession>A0A5C5WRV1</accession>
<dbReference type="GO" id="GO:0016763">
    <property type="term" value="F:pentosyltransferase activity"/>
    <property type="evidence" value="ECO:0007669"/>
    <property type="project" value="TreeGrafter"/>
</dbReference>
<keyword evidence="3 10" id="KW-0328">Glycosyltransferase</keyword>
<proteinExistence type="predicted"/>
<name>A0A5C5WRV1_9BACT</name>
<feature type="domain" description="Glycosyltransferase RgtA/B/C/D-like" evidence="9">
    <location>
        <begin position="120"/>
        <end position="255"/>
    </location>
</feature>
<evidence type="ECO:0000256" key="1">
    <source>
        <dbReference type="ARBA" id="ARBA00004651"/>
    </source>
</evidence>
<feature type="transmembrane region" description="Helical" evidence="8">
    <location>
        <begin position="119"/>
        <end position="138"/>
    </location>
</feature>
<organism evidence="10 11">
    <name type="scientific">Rubripirellula amarantea</name>
    <dbReference type="NCBI Taxonomy" id="2527999"/>
    <lineage>
        <taxon>Bacteria</taxon>
        <taxon>Pseudomonadati</taxon>
        <taxon>Planctomycetota</taxon>
        <taxon>Planctomycetia</taxon>
        <taxon>Pirellulales</taxon>
        <taxon>Pirellulaceae</taxon>
        <taxon>Rubripirellula</taxon>
    </lineage>
</organism>
<keyword evidence="2" id="KW-1003">Cell membrane</keyword>
<evidence type="ECO:0000256" key="8">
    <source>
        <dbReference type="SAM" id="Phobius"/>
    </source>
</evidence>
<dbReference type="Pfam" id="PF13231">
    <property type="entry name" value="PMT_2"/>
    <property type="match status" value="1"/>
</dbReference>
<protein>
    <submittedName>
        <fullName evidence="10">Dolichyl-phosphate-mannose-protein mannosyltransferase</fullName>
    </submittedName>
</protein>
<evidence type="ECO:0000256" key="6">
    <source>
        <dbReference type="ARBA" id="ARBA00022989"/>
    </source>
</evidence>
<dbReference type="InterPro" id="IPR038731">
    <property type="entry name" value="RgtA/B/C-like"/>
</dbReference>
<feature type="transmembrane region" description="Helical" evidence="8">
    <location>
        <begin position="203"/>
        <end position="231"/>
    </location>
</feature>
<keyword evidence="11" id="KW-1185">Reference proteome</keyword>
<dbReference type="RefSeq" id="WP_165440491.1">
    <property type="nucleotide sequence ID" value="NZ_SJPI01000001.1"/>
</dbReference>
<sequence>MVCFLSFTICIIQVTFLAVSAYRCSPVRDEFGHFYAGLQYWKYQDIETFNVNPPLIRALGTLPAFMLWKDVPVIDRNHEAADSDIELYVSTHVVRTRHEFDDGHRLYAKHPGQFRHHLFLGRLLVSMFTLLGTLTLLYWGTICFGKSGGLAAATIWAFQPQIIAHGSLITNDVPVAAGMLLACCGFAAWCRQPSWTKSLCGGLFLGIATSCKFTALLLWPVFLLFTVFVIAKNWQHAFMLILQSSLAVVVALLTVAVPYRFADVGKPLGEIRFLSDQVVGTAWDETQPRYQDRWFARVPSPVPMEFIVGMDRQQFDFDMGLSGYAAGTLSQHGWWWFYIYAMLVKLPSGTWLAMIASLVCVYMQNNRTLSVIATVDVALAAVMAFAMLQITAYKSGFAQQHRYILPLYPFIFFLTGSIFRWIGQASLYGKLVWGGVGLTVLSCIAVAPHWLGFFNLPSGGSRYGYKHLFNDATDWGQDCYLVRQWLEDHPEIRPVNIISVNGFLYQTPESMRLPENVTISQQQERWTVVSKHDLVITRGAAYRDHEPSFEIGSSHFVYENK</sequence>
<dbReference type="Proteomes" id="UP000316598">
    <property type="component" value="Unassembled WGS sequence"/>
</dbReference>
<evidence type="ECO:0000256" key="3">
    <source>
        <dbReference type="ARBA" id="ARBA00022676"/>
    </source>
</evidence>
<dbReference type="GO" id="GO:0009103">
    <property type="term" value="P:lipopolysaccharide biosynthetic process"/>
    <property type="evidence" value="ECO:0007669"/>
    <property type="project" value="UniProtKB-ARBA"/>
</dbReference>
<dbReference type="PANTHER" id="PTHR33908">
    <property type="entry name" value="MANNOSYLTRANSFERASE YKCB-RELATED"/>
    <property type="match status" value="1"/>
</dbReference>
<dbReference type="InterPro" id="IPR050297">
    <property type="entry name" value="LipidA_mod_glycosyltrf_83"/>
</dbReference>
<feature type="transmembrane region" description="Helical" evidence="8">
    <location>
        <begin position="370"/>
        <end position="391"/>
    </location>
</feature>
<gene>
    <name evidence="10" type="ORF">Pla22_05330</name>
</gene>
<dbReference type="EMBL" id="SJPI01000001">
    <property type="protein sequence ID" value="TWT52905.1"/>
    <property type="molecule type" value="Genomic_DNA"/>
</dbReference>
<evidence type="ECO:0000313" key="10">
    <source>
        <dbReference type="EMBL" id="TWT52905.1"/>
    </source>
</evidence>
<keyword evidence="5 8" id="KW-0812">Transmembrane</keyword>
<keyword evidence="7 8" id="KW-0472">Membrane</keyword>
<feature type="transmembrane region" description="Helical" evidence="8">
    <location>
        <begin position="435"/>
        <end position="456"/>
    </location>
</feature>
<dbReference type="GO" id="GO:0005886">
    <property type="term" value="C:plasma membrane"/>
    <property type="evidence" value="ECO:0007669"/>
    <property type="project" value="UniProtKB-SubCell"/>
</dbReference>
<feature type="transmembrane region" description="Helical" evidence="8">
    <location>
        <begin position="337"/>
        <end position="364"/>
    </location>
</feature>
<feature type="transmembrane region" description="Helical" evidence="8">
    <location>
        <begin position="237"/>
        <end position="259"/>
    </location>
</feature>
<dbReference type="PANTHER" id="PTHR33908:SF11">
    <property type="entry name" value="MEMBRANE PROTEIN"/>
    <property type="match status" value="1"/>
</dbReference>
<keyword evidence="4 10" id="KW-0808">Transferase</keyword>
<keyword evidence="6 8" id="KW-1133">Transmembrane helix</keyword>